<evidence type="ECO:0000313" key="1">
    <source>
        <dbReference type="EMBL" id="JAE10562.1"/>
    </source>
</evidence>
<reference evidence="1" key="1">
    <citation type="submission" date="2014-09" db="EMBL/GenBank/DDBJ databases">
        <authorList>
            <person name="Magalhaes I.L.F."/>
            <person name="Oliveira U."/>
            <person name="Santos F.R."/>
            <person name="Vidigal T.H.D.A."/>
            <person name="Brescovit A.D."/>
            <person name="Santos A.J."/>
        </authorList>
    </citation>
    <scope>NUCLEOTIDE SEQUENCE</scope>
    <source>
        <tissue evidence="1">Shoot tissue taken approximately 20 cm above the soil surface</tissue>
    </source>
</reference>
<accession>A0A0A9FE02</accession>
<protein>
    <submittedName>
        <fullName evidence="1">Uncharacterized protein</fullName>
    </submittedName>
</protein>
<dbReference type="EMBL" id="GBRH01187334">
    <property type="protein sequence ID" value="JAE10562.1"/>
    <property type="molecule type" value="Transcribed_RNA"/>
</dbReference>
<sequence>MVSLLTSYRVLQTALAGLVVD</sequence>
<reference evidence="1" key="2">
    <citation type="journal article" date="2015" name="Data Brief">
        <title>Shoot transcriptome of the giant reed, Arundo donax.</title>
        <authorList>
            <person name="Barrero R.A."/>
            <person name="Guerrero F.D."/>
            <person name="Moolhuijzen P."/>
            <person name="Goolsby J.A."/>
            <person name="Tidwell J."/>
            <person name="Bellgard S.E."/>
            <person name="Bellgard M.I."/>
        </authorList>
    </citation>
    <scope>NUCLEOTIDE SEQUENCE</scope>
    <source>
        <tissue evidence="1">Shoot tissue taken approximately 20 cm above the soil surface</tissue>
    </source>
</reference>
<organism evidence="1">
    <name type="scientific">Arundo donax</name>
    <name type="common">Giant reed</name>
    <name type="synonym">Donax arundinaceus</name>
    <dbReference type="NCBI Taxonomy" id="35708"/>
    <lineage>
        <taxon>Eukaryota</taxon>
        <taxon>Viridiplantae</taxon>
        <taxon>Streptophyta</taxon>
        <taxon>Embryophyta</taxon>
        <taxon>Tracheophyta</taxon>
        <taxon>Spermatophyta</taxon>
        <taxon>Magnoliopsida</taxon>
        <taxon>Liliopsida</taxon>
        <taxon>Poales</taxon>
        <taxon>Poaceae</taxon>
        <taxon>PACMAD clade</taxon>
        <taxon>Arundinoideae</taxon>
        <taxon>Arundineae</taxon>
        <taxon>Arundo</taxon>
    </lineage>
</organism>
<dbReference type="AlphaFoldDB" id="A0A0A9FE02"/>
<name>A0A0A9FE02_ARUDO</name>
<proteinExistence type="predicted"/>